<feature type="compositionally biased region" description="Basic and acidic residues" evidence="1">
    <location>
        <begin position="252"/>
        <end position="267"/>
    </location>
</feature>
<feature type="compositionally biased region" description="Acidic residues" evidence="1">
    <location>
        <begin position="836"/>
        <end position="857"/>
    </location>
</feature>
<feature type="region of interest" description="Disordered" evidence="1">
    <location>
        <begin position="16"/>
        <end position="46"/>
    </location>
</feature>
<feature type="compositionally biased region" description="Acidic residues" evidence="1">
    <location>
        <begin position="865"/>
        <end position="874"/>
    </location>
</feature>
<feature type="compositionally biased region" description="Polar residues" evidence="1">
    <location>
        <begin position="288"/>
        <end position="307"/>
    </location>
</feature>
<feature type="compositionally biased region" description="Basic and acidic residues" evidence="1">
    <location>
        <begin position="1476"/>
        <end position="1486"/>
    </location>
</feature>
<feature type="compositionally biased region" description="Acidic residues" evidence="1">
    <location>
        <begin position="1238"/>
        <end position="1248"/>
    </location>
</feature>
<feature type="compositionally biased region" description="Basic and acidic residues" evidence="1">
    <location>
        <begin position="377"/>
        <end position="411"/>
    </location>
</feature>
<feature type="compositionally biased region" description="Polar residues" evidence="1">
    <location>
        <begin position="1224"/>
        <end position="1237"/>
    </location>
</feature>
<dbReference type="GeneID" id="113502691"/>
<feature type="compositionally biased region" description="Basic and acidic residues" evidence="1">
    <location>
        <begin position="679"/>
        <end position="691"/>
    </location>
</feature>
<evidence type="ECO:0000313" key="3">
    <source>
        <dbReference type="RefSeq" id="XP_026740144.1"/>
    </source>
</evidence>
<reference evidence="3" key="1">
    <citation type="submission" date="2025-08" db="UniProtKB">
        <authorList>
            <consortium name="RefSeq"/>
        </authorList>
    </citation>
    <scope>IDENTIFICATION</scope>
</reference>
<feature type="compositionally biased region" description="Basic residues" evidence="1">
    <location>
        <begin position="1811"/>
        <end position="1820"/>
    </location>
</feature>
<feature type="compositionally biased region" description="Basic and acidic residues" evidence="1">
    <location>
        <begin position="182"/>
        <end position="201"/>
    </location>
</feature>
<accession>A0A7E5WHH8</accession>
<feature type="compositionally biased region" description="Polar residues" evidence="1">
    <location>
        <begin position="1734"/>
        <end position="1743"/>
    </location>
</feature>
<feature type="compositionally biased region" description="Basic and acidic residues" evidence="1">
    <location>
        <begin position="1785"/>
        <end position="1810"/>
    </location>
</feature>
<organism evidence="2 3">
    <name type="scientific">Trichoplusia ni</name>
    <name type="common">Cabbage looper</name>
    <dbReference type="NCBI Taxonomy" id="7111"/>
    <lineage>
        <taxon>Eukaryota</taxon>
        <taxon>Metazoa</taxon>
        <taxon>Ecdysozoa</taxon>
        <taxon>Arthropoda</taxon>
        <taxon>Hexapoda</taxon>
        <taxon>Insecta</taxon>
        <taxon>Pterygota</taxon>
        <taxon>Neoptera</taxon>
        <taxon>Endopterygota</taxon>
        <taxon>Lepidoptera</taxon>
        <taxon>Glossata</taxon>
        <taxon>Ditrysia</taxon>
        <taxon>Noctuoidea</taxon>
        <taxon>Noctuidae</taxon>
        <taxon>Plusiinae</taxon>
        <taxon>Trichoplusia</taxon>
    </lineage>
</organism>
<feature type="region of interest" description="Disordered" evidence="1">
    <location>
        <begin position="73"/>
        <end position="411"/>
    </location>
</feature>
<dbReference type="Proteomes" id="UP000322000">
    <property type="component" value="Chromosome 17"/>
</dbReference>
<feature type="region of interest" description="Disordered" evidence="1">
    <location>
        <begin position="1897"/>
        <end position="2183"/>
    </location>
</feature>
<feature type="region of interest" description="Disordered" evidence="1">
    <location>
        <begin position="1403"/>
        <end position="1427"/>
    </location>
</feature>
<feature type="compositionally biased region" description="Acidic residues" evidence="1">
    <location>
        <begin position="1688"/>
        <end position="1704"/>
    </location>
</feature>
<dbReference type="InParanoid" id="A0A7E5WHH8"/>
<feature type="compositionally biased region" description="Basic and acidic residues" evidence="1">
    <location>
        <begin position="1750"/>
        <end position="1763"/>
    </location>
</feature>
<gene>
    <name evidence="3" type="primary">LOC113502691</name>
</gene>
<feature type="compositionally biased region" description="Basic and acidic residues" evidence="1">
    <location>
        <begin position="1705"/>
        <end position="1718"/>
    </location>
</feature>
<feature type="region of interest" description="Disordered" evidence="1">
    <location>
        <begin position="1346"/>
        <end position="1386"/>
    </location>
</feature>
<feature type="region of interest" description="Disordered" evidence="1">
    <location>
        <begin position="1224"/>
        <end position="1248"/>
    </location>
</feature>
<dbReference type="RefSeq" id="XP_026740144.1">
    <property type="nucleotide sequence ID" value="XM_026884343.1"/>
</dbReference>
<feature type="compositionally biased region" description="Polar residues" evidence="1">
    <location>
        <begin position="1493"/>
        <end position="1502"/>
    </location>
</feature>
<feature type="compositionally biased region" description="Polar residues" evidence="1">
    <location>
        <begin position="334"/>
        <end position="349"/>
    </location>
</feature>
<feature type="compositionally biased region" description="Polar residues" evidence="1">
    <location>
        <begin position="241"/>
        <end position="251"/>
    </location>
</feature>
<feature type="compositionally biased region" description="Acidic residues" evidence="1">
    <location>
        <begin position="902"/>
        <end position="916"/>
    </location>
</feature>
<feature type="region of interest" description="Disordered" evidence="1">
    <location>
        <begin position="1445"/>
        <end position="1832"/>
    </location>
</feature>
<evidence type="ECO:0000313" key="2">
    <source>
        <dbReference type="Proteomes" id="UP000322000"/>
    </source>
</evidence>
<feature type="compositionally biased region" description="Basic and acidic residues" evidence="1">
    <location>
        <begin position="1169"/>
        <end position="1182"/>
    </location>
</feature>
<feature type="region of interest" description="Disordered" evidence="1">
    <location>
        <begin position="1262"/>
        <end position="1326"/>
    </location>
</feature>
<feature type="region of interest" description="Disordered" evidence="1">
    <location>
        <begin position="747"/>
        <end position="776"/>
    </location>
</feature>
<keyword evidence="2" id="KW-1185">Reference proteome</keyword>
<feature type="compositionally biased region" description="Basic and acidic residues" evidence="1">
    <location>
        <begin position="1312"/>
        <end position="1326"/>
    </location>
</feature>
<feature type="region of interest" description="Disordered" evidence="1">
    <location>
        <begin position="531"/>
        <end position="571"/>
    </location>
</feature>
<feature type="compositionally biased region" description="Basic and acidic residues" evidence="1">
    <location>
        <begin position="958"/>
        <end position="983"/>
    </location>
</feature>
<feature type="compositionally biased region" description="Polar residues" evidence="1">
    <location>
        <begin position="1943"/>
        <end position="1952"/>
    </location>
</feature>
<feature type="compositionally biased region" description="Basic and acidic residues" evidence="1">
    <location>
        <begin position="2087"/>
        <end position="2099"/>
    </location>
</feature>
<evidence type="ECO:0000256" key="1">
    <source>
        <dbReference type="SAM" id="MobiDB-lite"/>
    </source>
</evidence>
<feature type="compositionally biased region" description="Basic and acidic residues" evidence="1">
    <location>
        <begin position="1637"/>
        <end position="1660"/>
    </location>
</feature>
<sequence>MEEEVGIKVTRLRRRLSVDADDVLSPSSQSTPTKKRSGRLAAKPQLELIDENVPDLVPNKTTKAIAAEEKVLTPARRSQRIRSNTSILSETPEIEEKSTPARRTTRVKSNTSLVAEVTSTTTPRAKRAARRNSQIGSDNEAPITPVRQTRRTRKDSTSSVDKTADKGSQIKEAIVEETENSDNNKKDSPIRKSPRLSEKALSKAQPVVQIEKLDLTSKTDTSMTQKENKETMKAVEEKPSENNNLSITSSKLIKDLDDAPKKAKNDMNKSANALYDEALPKPRRSRTKSWTTISVEPSHDNNFNSDSEVFKKDSKKKNNTLNTSNMSGSGDGIMNTSNKQNEDVNTSVLSDKKNKKRQEKSLIMDTETTDPVLSESPKLKKSEVISEDSSDSKKDKKERKSLNTSKEDTVTEKLFQQPPTGLITSLVFIDDSDSNHESVGKGNTEKDFDSGDQCVPVVDHGLGSNETKEAANNLSYEPMDVDETLPENISLSTFAQKNNSVKLDDKENESQKRKSLNISQIKDNSLLNSKRKSSISNVVSEDTLDGTNLPSRRSLDKSSVNNSYTNNSKRNSSVFNVSTIDLKHNIESNVKRSKTKSLTAEEVKDVIMEEITNKSNRRPSLLEDSIKNSSTTSAGALVIDESVNTSLNKSKNKNSVSAIVAETEKRKSSNSDSVNVDDVMNKSENKSKDKSSILNEVNDDSADKSLSKSKRKSSIGQENHDKTDNANKSTLVLSQLKDLSQSELNAETNNLKESNDTTAKLSKSVNTPNVTLDKDSDKKNLSLTYLTSTPLQQKSLKKLGMQINSSIITPSSTTKIEKKNTTKSSTKEASIMSQDSSEDDESEEDDDSEASEEEEESSLEKSNLMDDEAEEAGEGYESGDSRDEDEKEYEEQNEIAIKGETLDSDDEEEYSDDEYEKDSFIVSSDEEDNDLLSGSGDDLDMSDNELKMTSKSKKKYNERKSKEQKKASREMFEARHQLDDKTGSKKKNNRQRLDSTSSESDDEVKTQPKQRRQRIDSSQDRSNVQSDADKSLTKKKTPRLMSVSFCEDNEKETTIREDAESEEKSKGRENKSSQEDISNAQSEADKSISKKKIARRMSVSICEDDEKEKSVTEVFGTEPRNKKLPLDNSQNVSNVQSDPEKTLSSKKKKINRRMSVSISEDVETNEEEITIREEAEPGKDDPLALQHAIKTEPKTPQKDLNISTVAVTSVDDAEQVNVDENVTILESNQTSDPLQTTDSEDSLSENEEITENYESMLNNLNNITSKKNKTQDISLNLDKKTKQKKNKEPIVDQLNLTQVKKSKKKNATVVDEQPKVEEGKNTEKEKQVLVFSEGSSDSIDMKLLFPEDSNDSEAIGVNKNEQAKDSKKTDENTEVPDDFIPLKRTEGKTNILENSETINKSVDESVLNVSSKKKNKRKSAQTVENEDIMNEQETNLNFFIDTTGDLADSEKNDANTSIKSSAKKKKQKNNVSFVNIERKKPGHESDDAPLEVSYQSNRNTTQIEEEPATEILNETNAADKSNTSITEGSAKKKKKLLESQVEQEKEGDTNVLVQNVSIGSAKKQKQKTADENSGVEATEDSTSSESDDEVKTQPKQRRQRIDSSQDRSNVQSDADKSLTKKKTPRLMSVSFCEDNEKETTIREDAESEEKSKGRENKSSQEDISNAQSEADKSISKKKIARRMSVSICEDDEKENEDVETNEEEITIREEAEPGKDDPLALQHAIKTEPKTPQKDLNISTVAVTSVDDAEQTKDKQKKNKEPIVDQLNLTQVKKSKKKNATVVDEQPKVEEGKNTEKEKQVLVFSEETRTSKPRIARKQTKNTEVPDDFIPLKRTEGKTNILENSETINKSVDESVLNVSSKKKNKRKSAQTVENEDIMNEQETNLNFFIDTTGDLADSEKNDANTSIKSSAKKKKQKNNVSFVNIEEEKPGHESDDAPLEVSYQSNRNTTQIEEEPATEILNESAKKKKKKNKKGLNSSVVEEISLFGQKANAADKSNTSITEGSAKKKKKLLESQVEQEKEGDTNVLVQNVSIGSAKKQKQKTADENSGVEATEEGNNLNNEDTSKKRKRKSSANQTIEDIVVESELKLDTSKDSTAKQKKKKRKISQTNDDTEKTDVQEIVKESQDQSDVKNSKKKNQPLLQDIENGEKGAKKKNKKRKERDDDECSNISKIHKQNSFDKVHVPRLPTDVLQQLEDKPKLETLDAEKPKVIATSSFLVEQTKKRRAKPSNYLEESVYLNDSVEEKKQRGLVKNPKVLPFIPTASTSHTGFTTKFEVNIIPQTTQFVAQSSEVPNFKNDYLSKKRIKKLGTFEKCKRLRSVKLSKF</sequence>
<proteinExistence type="predicted"/>
<feature type="compositionally biased region" description="Polar residues" evidence="1">
    <location>
        <begin position="747"/>
        <end position="770"/>
    </location>
</feature>
<dbReference type="OrthoDB" id="10070006at2759"/>
<protein>
    <submittedName>
        <fullName evidence="3">Kinesin-related protein 4-like</fullName>
    </submittedName>
</protein>
<name>A0A7E5WHH8_TRINI</name>
<feature type="compositionally biased region" description="Basic and acidic residues" evidence="1">
    <location>
        <begin position="2114"/>
        <end position="2135"/>
    </location>
</feature>
<feature type="compositionally biased region" description="Acidic residues" evidence="1">
    <location>
        <begin position="882"/>
        <end position="893"/>
    </location>
</feature>
<feature type="region of interest" description="Disordered" evidence="1">
    <location>
        <begin position="810"/>
        <end position="1197"/>
    </location>
</feature>
<feature type="compositionally biased region" description="Basic and acidic residues" evidence="1">
    <location>
        <begin position="1051"/>
        <end position="1074"/>
    </location>
</feature>
<feature type="region of interest" description="Disordered" evidence="1">
    <location>
        <begin position="663"/>
        <end position="728"/>
    </location>
</feature>
<feature type="compositionally biased region" description="Polar residues" evidence="1">
    <location>
        <begin position="1512"/>
        <end position="1527"/>
    </location>
</feature>
<feature type="compositionally biased region" description="Basic and acidic residues" evidence="1">
    <location>
        <begin position="1361"/>
        <end position="1371"/>
    </location>
</feature>
<dbReference type="KEGG" id="tnl:113502691"/>
<feature type="compositionally biased region" description="Basic and acidic residues" evidence="1">
    <location>
        <begin position="226"/>
        <end position="240"/>
    </location>
</feature>
<feature type="compositionally biased region" description="Polar residues" evidence="1">
    <location>
        <begin position="1127"/>
        <end position="1137"/>
    </location>
</feature>
<feature type="compositionally biased region" description="Basic and acidic residues" evidence="1">
    <location>
        <begin position="1927"/>
        <end position="1936"/>
    </location>
</feature>